<sequence>MSHHHEKPEKHEPGASAHGSQVAVIDGNRLLCPFCGEVLAILADEPPQEPPEEPPFENPMHRAEYGNDPLGRPQGATLSAITRRQEAQEAITREPEEPPQVTEEEHFTRVMDEAGPSYRADPLVVPIDPEIEAYEFPKEDPPTIAKPKKCQPPKLPPLEPRPKRERQLHHRYREREIRRSKQPIQEPLSYQEKRFFAWTFYRMKALNLQLQGEICAKQEEIDALERELNRPHETPSNKEHPTTLPTKRRVPCPRLRGHAKKVVQNRRRDRVRQALERASQTKERGPP</sequence>
<keyword evidence="3" id="KW-1185">Reference proteome</keyword>
<accession>A0A7V9A776</accession>
<name>A0A7V9A776_9BACT</name>
<evidence type="ECO:0000313" key="2">
    <source>
        <dbReference type="EMBL" id="MBA2115043.1"/>
    </source>
</evidence>
<feature type="region of interest" description="Disordered" evidence="1">
    <location>
        <begin position="137"/>
        <end position="168"/>
    </location>
</feature>
<organism evidence="2 3">
    <name type="scientific">Bremerella alba</name>
    <dbReference type="NCBI Taxonomy" id="980252"/>
    <lineage>
        <taxon>Bacteria</taxon>
        <taxon>Pseudomonadati</taxon>
        <taxon>Planctomycetota</taxon>
        <taxon>Planctomycetia</taxon>
        <taxon>Pirellulales</taxon>
        <taxon>Pirellulaceae</taxon>
        <taxon>Bremerella</taxon>
    </lineage>
</organism>
<dbReference type="Proteomes" id="UP000551616">
    <property type="component" value="Unassembled WGS sequence"/>
</dbReference>
<feature type="region of interest" description="Disordered" evidence="1">
    <location>
        <begin position="227"/>
        <end position="287"/>
    </location>
</feature>
<dbReference type="EMBL" id="JABRWO010000005">
    <property type="protein sequence ID" value="MBA2115043.1"/>
    <property type="molecule type" value="Genomic_DNA"/>
</dbReference>
<feature type="compositionally biased region" description="Basic residues" evidence="1">
    <location>
        <begin position="246"/>
        <end position="270"/>
    </location>
</feature>
<proteinExistence type="predicted"/>
<feature type="compositionally biased region" description="Basic and acidic residues" evidence="1">
    <location>
        <begin position="271"/>
        <end position="287"/>
    </location>
</feature>
<comment type="caution">
    <text evidence="2">The sequence shown here is derived from an EMBL/GenBank/DDBJ whole genome shotgun (WGS) entry which is preliminary data.</text>
</comment>
<protein>
    <submittedName>
        <fullName evidence="2">Uncharacterized protein</fullName>
    </submittedName>
</protein>
<feature type="region of interest" description="Disordered" evidence="1">
    <location>
        <begin position="1"/>
        <end position="20"/>
    </location>
</feature>
<evidence type="ECO:0000256" key="1">
    <source>
        <dbReference type="SAM" id="MobiDB-lite"/>
    </source>
</evidence>
<reference evidence="2 3" key="1">
    <citation type="submission" date="2020-05" db="EMBL/GenBank/DDBJ databases">
        <title>Bremerella alba sp. nov., a novel planctomycete isolated from the surface of the macroalga Fucus spiralis.</title>
        <authorList>
            <person name="Godinho O."/>
            <person name="Botelho R."/>
            <person name="Albuquerque L."/>
            <person name="Wiegand S."/>
            <person name="Da Costa M.S."/>
            <person name="Lobo-Da-Cunha A."/>
            <person name="Jogler C."/>
            <person name="Lage O.M."/>
        </authorList>
    </citation>
    <scope>NUCLEOTIDE SEQUENCE [LARGE SCALE GENOMIC DNA]</scope>
    <source>
        <strain evidence="2 3">FF15</strain>
    </source>
</reference>
<dbReference type="AlphaFoldDB" id="A0A7V9A776"/>
<feature type="compositionally biased region" description="Basic and acidic residues" evidence="1">
    <location>
        <begin position="83"/>
        <end position="96"/>
    </location>
</feature>
<feature type="compositionally biased region" description="Basic and acidic residues" evidence="1">
    <location>
        <begin position="1"/>
        <end position="13"/>
    </location>
</feature>
<feature type="compositionally biased region" description="Acidic residues" evidence="1">
    <location>
        <begin position="46"/>
        <end position="55"/>
    </location>
</feature>
<feature type="compositionally biased region" description="Basic and acidic residues" evidence="1">
    <location>
        <begin position="227"/>
        <end position="241"/>
    </location>
</feature>
<evidence type="ECO:0000313" key="3">
    <source>
        <dbReference type="Proteomes" id="UP000551616"/>
    </source>
</evidence>
<feature type="region of interest" description="Disordered" evidence="1">
    <location>
        <begin position="43"/>
        <end position="105"/>
    </location>
</feature>
<dbReference type="RefSeq" id="WP_207396495.1">
    <property type="nucleotide sequence ID" value="NZ_JABRWO010000005.1"/>
</dbReference>
<gene>
    <name evidence="2" type="ORF">HOV93_22150</name>
</gene>